<dbReference type="AlphaFoldDB" id="A0AAD8S0U4"/>
<proteinExistence type="predicted"/>
<keyword evidence="3" id="KW-1185">Reference proteome</keyword>
<comment type="caution">
    <text evidence="2">The sequence shown here is derived from an EMBL/GenBank/DDBJ whole genome shotgun (WGS) entry which is preliminary data.</text>
</comment>
<organism evidence="2 3">
    <name type="scientific">Lolium multiflorum</name>
    <name type="common">Italian ryegrass</name>
    <name type="synonym">Lolium perenne subsp. multiflorum</name>
    <dbReference type="NCBI Taxonomy" id="4521"/>
    <lineage>
        <taxon>Eukaryota</taxon>
        <taxon>Viridiplantae</taxon>
        <taxon>Streptophyta</taxon>
        <taxon>Embryophyta</taxon>
        <taxon>Tracheophyta</taxon>
        <taxon>Spermatophyta</taxon>
        <taxon>Magnoliopsida</taxon>
        <taxon>Liliopsida</taxon>
        <taxon>Poales</taxon>
        <taxon>Poaceae</taxon>
        <taxon>BOP clade</taxon>
        <taxon>Pooideae</taxon>
        <taxon>Poodae</taxon>
        <taxon>Poeae</taxon>
        <taxon>Poeae Chloroplast Group 2 (Poeae type)</taxon>
        <taxon>Loliodinae</taxon>
        <taxon>Loliinae</taxon>
        <taxon>Lolium</taxon>
    </lineage>
</organism>
<evidence type="ECO:0000313" key="2">
    <source>
        <dbReference type="EMBL" id="KAK1642420.1"/>
    </source>
</evidence>
<sequence>MGKATGPPRGFDFDVTKTEQIFDLLLAEKHKEDPDEEGLRKEKVAPQARSDDDTSAGTNMVFIRPRGVVLHDYTVHPSMDNGKRANVLRSEIGLVLSADMNE</sequence>
<accession>A0AAD8S0U4</accession>
<dbReference type="Proteomes" id="UP001231189">
    <property type="component" value="Unassembled WGS sequence"/>
</dbReference>
<evidence type="ECO:0000256" key="1">
    <source>
        <dbReference type="SAM" id="MobiDB-lite"/>
    </source>
</evidence>
<evidence type="ECO:0000313" key="3">
    <source>
        <dbReference type="Proteomes" id="UP001231189"/>
    </source>
</evidence>
<reference evidence="2" key="1">
    <citation type="submission" date="2023-07" db="EMBL/GenBank/DDBJ databases">
        <title>A chromosome-level genome assembly of Lolium multiflorum.</title>
        <authorList>
            <person name="Chen Y."/>
            <person name="Copetti D."/>
            <person name="Kolliker R."/>
            <person name="Studer B."/>
        </authorList>
    </citation>
    <scope>NUCLEOTIDE SEQUENCE</scope>
    <source>
        <strain evidence="2">02402/16</strain>
        <tissue evidence="2">Leaf</tissue>
    </source>
</reference>
<name>A0AAD8S0U4_LOLMU</name>
<feature type="compositionally biased region" description="Basic and acidic residues" evidence="1">
    <location>
        <begin position="28"/>
        <end position="52"/>
    </location>
</feature>
<gene>
    <name evidence="2" type="ORF">QYE76_060225</name>
</gene>
<protein>
    <submittedName>
        <fullName evidence="2">Uncharacterized protein</fullName>
    </submittedName>
</protein>
<feature type="region of interest" description="Disordered" evidence="1">
    <location>
        <begin position="28"/>
        <end position="58"/>
    </location>
</feature>
<dbReference type="EMBL" id="JAUUTY010000004">
    <property type="protein sequence ID" value="KAK1642420.1"/>
    <property type="molecule type" value="Genomic_DNA"/>
</dbReference>